<feature type="region of interest" description="Disordered" evidence="1">
    <location>
        <begin position="391"/>
        <end position="411"/>
    </location>
</feature>
<keyword evidence="2" id="KW-0472">Membrane</keyword>
<accession>G8M2Z6</accession>
<dbReference type="Gene3D" id="2.60.40.1080">
    <property type="match status" value="1"/>
</dbReference>
<evidence type="ECO:0000313" key="5">
    <source>
        <dbReference type="Proteomes" id="UP000005435"/>
    </source>
</evidence>
<organism evidence="4 5">
    <name type="scientific">Acetivibrio clariflavus (strain DSM 19732 / NBRC 101661 / EBR45)</name>
    <name type="common">Clostridium clariflavum</name>
    <dbReference type="NCBI Taxonomy" id="720554"/>
    <lineage>
        <taxon>Bacteria</taxon>
        <taxon>Bacillati</taxon>
        <taxon>Bacillota</taxon>
        <taxon>Clostridia</taxon>
        <taxon>Eubacteriales</taxon>
        <taxon>Oscillospiraceae</taxon>
        <taxon>Acetivibrio</taxon>
    </lineage>
</organism>
<feature type="transmembrane region" description="Helical" evidence="2">
    <location>
        <begin position="419"/>
        <end position="440"/>
    </location>
</feature>
<feature type="signal peptide" evidence="3">
    <location>
        <begin position="1"/>
        <end position="22"/>
    </location>
</feature>
<name>G8M2Z6_ACECE</name>
<keyword evidence="5" id="KW-1185">Reference proteome</keyword>
<dbReference type="Proteomes" id="UP000005435">
    <property type="component" value="Chromosome"/>
</dbReference>
<dbReference type="eggNOG" id="COG4447">
    <property type="taxonomic scope" value="Bacteria"/>
</dbReference>
<dbReference type="PROSITE" id="PS51257">
    <property type="entry name" value="PROKAR_LIPOPROTEIN"/>
    <property type="match status" value="1"/>
</dbReference>
<keyword evidence="3" id="KW-0732">Signal</keyword>
<reference evidence="4 5" key="2">
    <citation type="journal article" date="2012" name="Stand. Genomic Sci.">
        <title>Complete Genome Sequence of Clostridium clariflavum DSM 19732.</title>
        <authorList>
            <person name="Izquierdo J.A."/>
            <person name="Goodwin L."/>
            <person name="Davenport K.W."/>
            <person name="Teshima H."/>
            <person name="Bruce D."/>
            <person name="Detter C."/>
            <person name="Tapia R."/>
            <person name="Han S."/>
            <person name="Land M."/>
            <person name="Hauser L."/>
            <person name="Jeffries C.D."/>
            <person name="Han J."/>
            <person name="Pitluck S."/>
            <person name="Nolan M."/>
            <person name="Chen A."/>
            <person name="Huntemann M."/>
            <person name="Mavromatis K."/>
            <person name="Mikhailova N."/>
            <person name="Liolios K."/>
            <person name="Woyke T."/>
            <person name="Lynd L.R."/>
        </authorList>
    </citation>
    <scope>NUCLEOTIDE SEQUENCE [LARGE SCALE GENOMIC DNA]</scope>
    <source>
        <strain evidence="5">DSM 19732 / NBRC 101661 / EBR45</strain>
    </source>
</reference>
<evidence type="ECO:0000256" key="2">
    <source>
        <dbReference type="SAM" id="Phobius"/>
    </source>
</evidence>
<dbReference type="STRING" id="720554.Clocl_2751"/>
<dbReference type="AlphaFoldDB" id="G8M2Z6"/>
<sequence precursor="true">MKRLASVLTIILILILSCSVFAQNNTLPYLHSIAFSNSGIYTAVGDAGLIITSQDGVVWNKAVSASAENINGIVWAMGKFIAAGDKGTIMTSANGRDWTKTDISGKEIDLNSVASSGNEIVAAGDSGTVLVSKDGILWDQIRMATKEKIYRVRWINDRYFAVGEPMLILTSKDGITWDEVKAEPSSAVLFTDIAWNGEKYVAVGEQSNIWISEDGRKWTQNESVLSKEEMDNTQNIYSITWTGSKFVAVGDRGKVLSSADGSDWKREDSATNKDLKDIVYSDGKYVVTGEKGVILTSGDGVKWNNHYSISAQSNNITLKQGQKKSLEIMLNYPYGESEDVTAETSFEVLDGFDVLTVEKNGEMNAIGVGKALVKATYDTKSIEISVSVEKDADLQSPADDPNQGRDNGQSESGMSLSNILLLAGSGIIVAALILGAILLIKKKKV</sequence>
<evidence type="ECO:0000256" key="3">
    <source>
        <dbReference type="SAM" id="SignalP"/>
    </source>
</evidence>
<evidence type="ECO:0000256" key="1">
    <source>
        <dbReference type="SAM" id="MobiDB-lite"/>
    </source>
</evidence>
<dbReference type="HOGENOM" id="CLU_614962_0_0_9"/>
<dbReference type="KEGG" id="ccl:Clocl_2751"/>
<proteinExistence type="predicted"/>
<reference evidence="5" key="1">
    <citation type="submission" date="2011-12" db="EMBL/GenBank/DDBJ databases">
        <title>Complete sequence of Clostridium clariflavum DSM 19732.</title>
        <authorList>
            <consortium name="US DOE Joint Genome Institute"/>
            <person name="Lucas S."/>
            <person name="Han J."/>
            <person name="Lapidus A."/>
            <person name="Cheng J.-F."/>
            <person name="Goodwin L."/>
            <person name="Pitluck S."/>
            <person name="Peters L."/>
            <person name="Teshima H."/>
            <person name="Detter J.C."/>
            <person name="Han C."/>
            <person name="Tapia R."/>
            <person name="Land M."/>
            <person name="Hauser L."/>
            <person name="Kyrpides N."/>
            <person name="Ivanova N."/>
            <person name="Pagani I."/>
            <person name="Kitzmiller T."/>
            <person name="Lynd L."/>
            <person name="Izquierdo J."/>
            <person name="Woyke T."/>
        </authorList>
    </citation>
    <scope>NUCLEOTIDE SEQUENCE [LARGE SCALE GENOMIC DNA]</scope>
    <source>
        <strain evidence="5">DSM 19732 / NBRC 101661 / EBR45</strain>
    </source>
</reference>
<feature type="chain" id="PRO_5003511727" evidence="3">
    <location>
        <begin position="23"/>
        <end position="445"/>
    </location>
</feature>
<dbReference type="SUPFAM" id="SSF110296">
    <property type="entry name" value="Oligoxyloglucan reducing end-specific cellobiohydrolase"/>
    <property type="match status" value="1"/>
</dbReference>
<protein>
    <submittedName>
        <fullName evidence="4">Uncharacterized protein</fullName>
    </submittedName>
</protein>
<dbReference type="OrthoDB" id="2082473at2"/>
<gene>
    <name evidence="4" type="ordered locus">Clocl_2751</name>
</gene>
<evidence type="ECO:0000313" key="4">
    <source>
        <dbReference type="EMBL" id="AEV69305.1"/>
    </source>
</evidence>
<keyword evidence="2" id="KW-0812">Transmembrane</keyword>
<keyword evidence="2" id="KW-1133">Transmembrane helix</keyword>
<dbReference type="RefSeq" id="WP_014255856.1">
    <property type="nucleotide sequence ID" value="NC_016627.1"/>
</dbReference>
<dbReference type="EMBL" id="CP003065">
    <property type="protein sequence ID" value="AEV69305.1"/>
    <property type="molecule type" value="Genomic_DNA"/>
</dbReference>